<dbReference type="InterPro" id="IPR000182">
    <property type="entry name" value="GNAT_dom"/>
</dbReference>
<keyword evidence="6" id="KW-1185">Reference proteome</keyword>
<dbReference type="PANTHER" id="PTHR43792">
    <property type="entry name" value="GNAT FAMILY, PUTATIVE (AFU_ORTHOLOGUE AFUA_3G00765)-RELATED-RELATED"/>
    <property type="match status" value="1"/>
</dbReference>
<evidence type="ECO:0000256" key="2">
    <source>
        <dbReference type="ARBA" id="ARBA00023315"/>
    </source>
</evidence>
<dbReference type="GO" id="GO:0016747">
    <property type="term" value="F:acyltransferase activity, transferring groups other than amino-acyl groups"/>
    <property type="evidence" value="ECO:0007669"/>
    <property type="project" value="InterPro"/>
</dbReference>
<organism evidence="5 6">
    <name type="scientific">Clathrospora elynae</name>
    <dbReference type="NCBI Taxonomy" id="706981"/>
    <lineage>
        <taxon>Eukaryota</taxon>
        <taxon>Fungi</taxon>
        <taxon>Dikarya</taxon>
        <taxon>Ascomycota</taxon>
        <taxon>Pezizomycotina</taxon>
        <taxon>Dothideomycetes</taxon>
        <taxon>Pleosporomycetidae</taxon>
        <taxon>Pleosporales</taxon>
        <taxon>Diademaceae</taxon>
        <taxon>Clathrospora</taxon>
    </lineage>
</organism>
<evidence type="ECO:0000256" key="1">
    <source>
        <dbReference type="ARBA" id="ARBA00022679"/>
    </source>
</evidence>
<dbReference type="Gene3D" id="3.40.630.30">
    <property type="match status" value="1"/>
</dbReference>
<sequence>MAGQPTPAHPATMEAQLQASNRPENTPIPQPIAITSRLIIRPMRIEDAPSTALNANDPLVTKYMSLAFGYPYTLAHAKTWINMNITAPHQNNFVICERSSPETVIGGCGLKPGADVSAHTAEVGFWVGQAYWGRGYTTEMLEAFTKWTFESWENDGQRIRRVLGCVFSGNVASMRCFDKCGYAREGVMKDHVEKHGEMMDMHIFGMTKPVWEKRMNKAFNNH</sequence>
<reference evidence="5" key="1">
    <citation type="journal article" date="2020" name="Stud. Mycol.">
        <title>101 Dothideomycetes genomes: a test case for predicting lifestyles and emergence of pathogens.</title>
        <authorList>
            <person name="Haridas S."/>
            <person name="Albert R."/>
            <person name="Binder M."/>
            <person name="Bloem J."/>
            <person name="Labutti K."/>
            <person name="Salamov A."/>
            <person name="Andreopoulos B."/>
            <person name="Baker S."/>
            <person name="Barry K."/>
            <person name="Bills G."/>
            <person name="Bluhm B."/>
            <person name="Cannon C."/>
            <person name="Castanera R."/>
            <person name="Culley D."/>
            <person name="Daum C."/>
            <person name="Ezra D."/>
            <person name="Gonzalez J."/>
            <person name="Henrissat B."/>
            <person name="Kuo A."/>
            <person name="Liang C."/>
            <person name="Lipzen A."/>
            <person name="Lutzoni F."/>
            <person name="Magnuson J."/>
            <person name="Mondo S."/>
            <person name="Nolan M."/>
            <person name="Ohm R."/>
            <person name="Pangilinan J."/>
            <person name="Park H.-J."/>
            <person name="Ramirez L."/>
            <person name="Alfaro M."/>
            <person name="Sun H."/>
            <person name="Tritt A."/>
            <person name="Yoshinaga Y."/>
            <person name="Zwiers L.-H."/>
            <person name="Turgeon B."/>
            <person name="Goodwin S."/>
            <person name="Spatafora J."/>
            <person name="Crous P."/>
            <person name="Grigoriev I."/>
        </authorList>
    </citation>
    <scope>NUCLEOTIDE SEQUENCE</scope>
    <source>
        <strain evidence="5">CBS 161.51</strain>
    </source>
</reference>
<dbReference type="PANTHER" id="PTHR43792:SF8">
    <property type="entry name" value="[RIBOSOMAL PROTEIN US5]-ALANINE N-ACETYLTRANSFERASE"/>
    <property type="match status" value="1"/>
</dbReference>
<feature type="domain" description="N-acetyltransferase" evidence="4">
    <location>
        <begin position="38"/>
        <end position="203"/>
    </location>
</feature>
<keyword evidence="1" id="KW-0808">Transferase</keyword>
<keyword evidence="2" id="KW-0012">Acyltransferase</keyword>
<evidence type="ECO:0000256" key="3">
    <source>
        <dbReference type="ARBA" id="ARBA00038502"/>
    </source>
</evidence>
<name>A0A6A5S5Y4_9PLEO</name>
<evidence type="ECO:0000259" key="4">
    <source>
        <dbReference type="PROSITE" id="PS51186"/>
    </source>
</evidence>
<dbReference type="EMBL" id="ML976218">
    <property type="protein sequence ID" value="KAF1936005.1"/>
    <property type="molecule type" value="Genomic_DNA"/>
</dbReference>
<dbReference type="AlphaFoldDB" id="A0A6A5S5Y4"/>
<dbReference type="Pfam" id="PF13302">
    <property type="entry name" value="Acetyltransf_3"/>
    <property type="match status" value="1"/>
</dbReference>
<dbReference type="InterPro" id="IPR016181">
    <property type="entry name" value="Acyl_CoA_acyltransferase"/>
</dbReference>
<evidence type="ECO:0000313" key="6">
    <source>
        <dbReference type="Proteomes" id="UP000800038"/>
    </source>
</evidence>
<evidence type="ECO:0000313" key="5">
    <source>
        <dbReference type="EMBL" id="KAF1936005.1"/>
    </source>
</evidence>
<comment type="similarity">
    <text evidence="3">Belongs to the acetyltransferase family. RimJ subfamily.</text>
</comment>
<dbReference type="InterPro" id="IPR051531">
    <property type="entry name" value="N-acetyltransferase"/>
</dbReference>
<dbReference type="PROSITE" id="PS51186">
    <property type="entry name" value="GNAT"/>
    <property type="match status" value="1"/>
</dbReference>
<protein>
    <submittedName>
        <fullName evidence="5">GCN5-related N-acetyltransferas-like protein</fullName>
    </submittedName>
</protein>
<gene>
    <name evidence="5" type="ORF">EJ02DRAFT_459886</name>
</gene>
<dbReference type="SUPFAM" id="SSF55729">
    <property type="entry name" value="Acyl-CoA N-acyltransferases (Nat)"/>
    <property type="match status" value="1"/>
</dbReference>
<accession>A0A6A5S5Y4</accession>
<dbReference type="Proteomes" id="UP000800038">
    <property type="component" value="Unassembled WGS sequence"/>
</dbReference>
<dbReference type="OrthoDB" id="630895at2759"/>
<proteinExistence type="inferred from homology"/>